<proteinExistence type="inferred from homology"/>
<comment type="subcellular location">
    <subcellularLocation>
        <location evidence="1">Cell membrane</location>
        <topology evidence="1">Multi-pass membrane protein</topology>
    </subcellularLocation>
</comment>
<feature type="transmembrane region" description="Helical" evidence="7">
    <location>
        <begin position="316"/>
        <end position="338"/>
    </location>
</feature>
<feature type="transmembrane region" description="Helical" evidence="7">
    <location>
        <begin position="358"/>
        <end position="379"/>
    </location>
</feature>
<dbReference type="GO" id="GO:0005886">
    <property type="term" value="C:plasma membrane"/>
    <property type="evidence" value="ECO:0007669"/>
    <property type="project" value="UniProtKB-SubCell"/>
</dbReference>
<comment type="similarity">
    <text evidence="2">Belongs to the NrfD family.</text>
</comment>
<evidence type="ECO:0000256" key="4">
    <source>
        <dbReference type="ARBA" id="ARBA00022692"/>
    </source>
</evidence>
<evidence type="ECO:0000256" key="3">
    <source>
        <dbReference type="ARBA" id="ARBA00022475"/>
    </source>
</evidence>
<keyword evidence="3" id="KW-1003">Cell membrane</keyword>
<dbReference type="PANTHER" id="PTHR43044:SF2">
    <property type="entry name" value="POLYSULPHIDE REDUCTASE NRFD"/>
    <property type="match status" value="1"/>
</dbReference>
<keyword evidence="4 7" id="KW-0812">Transmembrane</keyword>
<name>A0A381RMF8_9ZZZZ</name>
<evidence type="ECO:0000313" key="8">
    <source>
        <dbReference type="EMBL" id="SUZ92414.1"/>
    </source>
</evidence>
<reference evidence="8" key="1">
    <citation type="submission" date="2018-05" db="EMBL/GenBank/DDBJ databases">
        <authorList>
            <person name="Lanie J.A."/>
            <person name="Ng W.-L."/>
            <person name="Kazmierczak K.M."/>
            <person name="Andrzejewski T.M."/>
            <person name="Davidsen T.M."/>
            <person name="Wayne K.J."/>
            <person name="Tettelin H."/>
            <person name="Glass J.I."/>
            <person name="Rusch D."/>
            <person name="Podicherti R."/>
            <person name="Tsui H.-C.T."/>
            <person name="Winkler M.E."/>
        </authorList>
    </citation>
    <scope>NUCLEOTIDE SEQUENCE</scope>
</reference>
<accession>A0A381RMF8</accession>
<evidence type="ECO:0000256" key="6">
    <source>
        <dbReference type="ARBA" id="ARBA00023136"/>
    </source>
</evidence>
<evidence type="ECO:0000256" key="2">
    <source>
        <dbReference type="ARBA" id="ARBA00008929"/>
    </source>
</evidence>
<gene>
    <name evidence="8" type="ORF">METZ01_LOCUS45268</name>
</gene>
<feature type="transmembrane region" description="Helical" evidence="7">
    <location>
        <begin position="290"/>
        <end position="309"/>
    </location>
</feature>
<evidence type="ECO:0000256" key="1">
    <source>
        <dbReference type="ARBA" id="ARBA00004651"/>
    </source>
</evidence>
<feature type="non-terminal residue" evidence="8">
    <location>
        <position position="390"/>
    </location>
</feature>
<evidence type="ECO:0008006" key="9">
    <source>
        <dbReference type="Google" id="ProtNLM"/>
    </source>
</evidence>
<dbReference type="Gene3D" id="1.20.1630.10">
    <property type="entry name" value="Formate dehydrogenase/DMSO reductase domain"/>
    <property type="match status" value="1"/>
</dbReference>
<organism evidence="8">
    <name type="scientific">marine metagenome</name>
    <dbReference type="NCBI Taxonomy" id="408172"/>
    <lineage>
        <taxon>unclassified sequences</taxon>
        <taxon>metagenomes</taxon>
        <taxon>ecological metagenomes</taxon>
    </lineage>
</organism>
<feature type="transmembrane region" description="Helical" evidence="7">
    <location>
        <begin position="110"/>
        <end position="129"/>
    </location>
</feature>
<feature type="transmembrane region" description="Helical" evidence="7">
    <location>
        <begin position="170"/>
        <end position="193"/>
    </location>
</feature>
<dbReference type="PANTHER" id="PTHR43044">
    <property type="match status" value="1"/>
</dbReference>
<keyword evidence="5 7" id="KW-1133">Transmembrane helix</keyword>
<evidence type="ECO:0000256" key="7">
    <source>
        <dbReference type="SAM" id="Phobius"/>
    </source>
</evidence>
<feature type="transmembrane region" description="Helical" evidence="7">
    <location>
        <begin position="39"/>
        <end position="58"/>
    </location>
</feature>
<evidence type="ECO:0000256" key="5">
    <source>
        <dbReference type="ARBA" id="ARBA00022989"/>
    </source>
</evidence>
<dbReference type="Pfam" id="PF03916">
    <property type="entry name" value="NrfD"/>
    <property type="match status" value="1"/>
</dbReference>
<dbReference type="InterPro" id="IPR005614">
    <property type="entry name" value="NrfD-like"/>
</dbReference>
<feature type="transmembrane region" description="Helical" evidence="7">
    <location>
        <begin position="248"/>
        <end position="270"/>
    </location>
</feature>
<dbReference type="AlphaFoldDB" id="A0A381RMF8"/>
<dbReference type="EMBL" id="UINC01002057">
    <property type="protein sequence ID" value="SUZ92414.1"/>
    <property type="molecule type" value="Genomic_DNA"/>
</dbReference>
<keyword evidence="6 7" id="KW-0472">Membrane</keyword>
<feature type="transmembrane region" description="Helical" evidence="7">
    <location>
        <begin position="205"/>
        <end position="228"/>
    </location>
</feature>
<protein>
    <recommendedName>
        <fullName evidence="9">Polysulfide reductase</fullName>
    </recommendedName>
</protein>
<feature type="transmembrane region" description="Helical" evidence="7">
    <location>
        <begin position="70"/>
        <end position="90"/>
    </location>
</feature>
<sequence length="390" mass="43975">MLLAVIAYGGFQWAHQLKEGLIVAGMNQPVYWGLYLTNYVFFIGISHAGTLISAILRLTDAEWRRPITRAAEAITVFALLMGTSNVLWHLGRPELIYIPMLHPQPLSPLIWDVACISVYLMGSITYLYLPLIPDLALLRDRSPRLRWLYRWLSLGWQGTPKQHKLLDRAIGFMAVAIIPIAVSVHTVVSWVFAMTLVPMWHSAIFGPYFVVGAIFSGIAALLIAMAILRKAFHLEPFFRPIHFNNLGLLMLTMACLWLYFTFAEHMTVWYGNEPDEVAVLTSRLSGAFSTPFWTMITCCFVIPLCILSFKRTRTIIGTVIASCAVLIGMWLERFIIVISSASYPRSEFMHDGGLYSPALVEIALTAAQFACFALLYIVFAKLFPLVSIWE</sequence>